<name>A0A1T5PAT8_9BACT</name>
<evidence type="ECO:0000313" key="1">
    <source>
        <dbReference type="EMBL" id="SKD09727.1"/>
    </source>
</evidence>
<keyword evidence="2" id="KW-1185">Reference proteome</keyword>
<dbReference type="RefSeq" id="WP_079472872.1">
    <property type="nucleotide sequence ID" value="NZ_FUZZ01000005.1"/>
</dbReference>
<evidence type="ECO:0000313" key="2">
    <source>
        <dbReference type="Proteomes" id="UP000190166"/>
    </source>
</evidence>
<gene>
    <name evidence="1" type="ORF">SAMN05660461_5619</name>
</gene>
<dbReference type="AlphaFoldDB" id="A0A1T5PAT8"/>
<proteinExistence type="predicted"/>
<protein>
    <submittedName>
        <fullName evidence="1">Uncharacterized protein</fullName>
    </submittedName>
</protein>
<accession>A0A1T5PAT8</accession>
<reference evidence="1 2" key="1">
    <citation type="submission" date="2017-02" db="EMBL/GenBank/DDBJ databases">
        <authorList>
            <person name="Peterson S.W."/>
        </authorList>
    </citation>
    <scope>NUCLEOTIDE SEQUENCE [LARGE SCALE GENOMIC DNA]</scope>
    <source>
        <strain evidence="1 2">DSM 18108</strain>
    </source>
</reference>
<organism evidence="1 2">
    <name type="scientific">Chitinophaga ginsengisegetis</name>
    <dbReference type="NCBI Taxonomy" id="393003"/>
    <lineage>
        <taxon>Bacteria</taxon>
        <taxon>Pseudomonadati</taxon>
        <taxon>Bacteroidota</taxon>
        <taxon>Chitinophagia</taxon>
        <taxon>Chitinophagales</taxon>
        <taxon>Chitinophagaceae</taxon>
        <taxon>Chitinophaga</taxon>
    </lineage>
</organism>
<dbReference type="Proteomes" id="UP000190166">
    <property type="component" value="Unassembled WGS sequence"/>
</dbReference>
<sequence length="86" mass="9667">MMELVGLIWLVFEVMLSFDNVSNFRIDFAANGLQQILGFDILDASEDGMESINFQIEDYEDGIIGFNCETIEIVEVGAPGRIFVKL</sequence>
<dbReference type="EMBL" id="FUZZ01000005">
    <property type="protein sequence ID" value="SKD09727.1"/>
    <property type="molecule type" value="Genomic_DNA"/>
</dbReference>